<dbReference type="STRING" id="1448320.A0A319DM33"/>
<dbReference type="OrthoDB" id="2094832at2759"/>
<organism evidence="1 2">
    <name type="scientific">Aspergillus ellipticus CBS 707.79</name>
    <dbReference type="NCBI Taxonomy" id="1448320"/>
    <lineage>
        <taxon>Eukaryota</taxon>
        <taxon>Fungi</taxon>
        <taxon>Dikarya</taxon>
        <taxon>Ascomycota</taxon>
        <taxon>Pezizomycotina</taxon>
        <taxon>Eurotiomycetes</taxon>
        <taxon>Eurotiomycetidae</taxon>
        <taxon>Eurotiales</taxon>
        <taxon>Aspergillaceae</taxon>
        <taxon>Aspergillus</taxon>
        <taxon>Aspergillus subgen. Circumdati</taxon>
    </lineage>
</organism>
<evidence type="ECO:0000313" key="1">
    <source>
        <dbReference type="EMBL" id="PYH98635.1"/>
    </source>
</evidence>
<reference evidence="1 2" key="1">
    <citation type="submission" date="2018-02" db="EMBL/GenBank/DDBJ databases">
        <title>The genomes of Aspergillus section Nigri reveals drivers in fungal speciation.</title>
        <authorList>
            <consortium name="DOE Joint Genome Institute"/>
            <person name="Vesth T.C."/>
            <person name="Nybo J."/>
            <person name="Theobald S."/>
            <person name="Brandl J."/>
            <person name="Frisvad J.C."/>
            <person name="Nielsen K.F."/>
            <person name="Lyhne E.K."/>
            <person name="Kogle M.E."/>
            <person name="Kuo A."/>
            <person name="Riley R."/>
            <person name="Clum A."/>
            <person name="Nolan M."/>
            <person name="Lipzen A."/>
            <person name="Salamov A."/>
            <person name="Henrissat B."/>
            <person name="Wiebenga A."/>
            <person name="De vries R.P."/>
            <person name="Grigoriev I.V."/>
            <person name="Mortensen U.H."/>
            <person name="Andersen M.R."/>
            <person name="Baker S.E."/>
        </authorList>
    </citation>
    <scope>NUCLEOTIDE SEQUENCE [LARGE SCALE GENOMIC DNA]</scope>
    <source>
        <strain evidence="1 2">CBS 707.79</strain>
    </source>
</reference>
<dbReference type="EMBL" id="KZ825809">
    <property type="protein sequence ID" value="PYH98635.1"/>
    <property type="molecule type" value="Genomic_DNA"/>
</dbReference>
<keyword evidence="2" id="KW-1185">Reference proteome</keyword>
<evidence type="ECO:0000313" key="2">
    <source>
        <dbReference type="Proteomes" id="UP000247810"/>
    </source>
</evidence>
<dbReference type="PANTHER" id="PTHR35897:SF2">
    <property type="entry name" value="METHYLTRANSFERASE DOMAIN-CONTAINING PROTEIN"/>
    <property type="match status" value="1"/>
</dbReference>
<proteinExistence type="predicted"/>
<accession>A0A319DM33</accession>
<dbReference type="Gene3D" id="3.40.50.150">
    <property type="entry name" value="Vaccinia Virus protein VP39"/>
    <property type="match status" value="1"/>
</dbReference>
<dbReference type="PANTHER" id="PTHR35897">
    <property type="entry name" value="METHYLTRANSFERASE AUSD"/>
    <property type="match status" value="1"/>
</dbReference>
<dbReference type="Proteomes" id="UP000247810">
    <property type="component" value="Unassembled WGS sequence"/>
</dbReference>
<sequence length="295" mass="33918">MIAATQVELSQGSDPVYAKRLAGKDNTARSAFYNQDISDKLTPKTRRILEEYSQIPPSRVIRHIHEVRDKAWAMRAYPCIGSGIYLDPILPKQPSYPMLLSRLIDENAVLLEVGSFLGSDLRSVVADGAPMTSIIAIDVVNFWDLGYEMFQDRNKFQCQFHQADLMDPNGALHNFKHAVDIVHISKVLHQWNFERQIEACERLVDLSRLGTMVVGDQMGGQTAHELIPYPDLPGLWMHDERSWKQMWGIVSERTGSQWDVQTTVRTIADMEWDPKDYTYLRDDRIVLMYTMTRTK</sequence>
<protein>
    <recommendedName>
        <fullName evidence="3">Methyltransferase domain-containing protein</fullName>
    </recommendedName>
</protein>
<dbReference type="InterPro" id="IPR051654">
    <property type="entry name" value="Meroterpenoid_MTases"/>
</dbReference>
<name>A0A319DM33_9EURO</name>
<dbReference type="AlphaFoldDB" id="A0A319DM33"/>
<evidence type="ECO:0008006" key="3">
    <source>
        <dbReference type="Google" id="ProtNLM"/>
    </source>
</evidence>
<gene>
    <name evidence="1" type="ORF">BO71DRAFT_344434</name>
</gene>
<dbReference type="SUPFAM" id="SSF53335">
    <property type="entry name" value="S-adenosyl-L-methionine-dependent methyltransferases"/>
    <property type="match status" value="1"/>
</dbReference>
<dbReference type="VEuPathDB" id="FungiDB:BO71DRAFT_344434"/>
<dbReference type="InterPro" id="IPR029063">
    <property type="entry name" value="SAM-dependent_MTases_sf"/>
</dbReference>